<feature type="coiled-coil region" evidence="1">
    <location>
        <begin position="42"/>
        <end position="69"/>
    </location>
</feature>
<evidence type="ECO:0000313" key="3">
    <source>
        <dbReference type="Proteomes" id="UP000779508"/>
    </source>
</evidence>
<sequence length="686" mass="78745">MINVSEAFKRAVYAPTRRTTARVSFEILDNEAYKDNNIAVSSEASISRKEQLTNKIREMSNKYAVFEKDYFKLDGSFFIPPKPNENLESEIGWWSDSLCDENSIFNPYQVLEFHFNNEHSSRGLTIYFDVLNDEYAVDFDINVFDIHGNIIKHDSIVNNSKSSYVYVAALSNYKKIVITIKKWCRPYRRVKITEVDFGIVKEYDDNSLIKMNLIQEMDTISSTLPASELKFTVDNSNKEFNMINPSGFYEFLQQGQECSLEIGVELDSEKVEYTPMGKYYLTNWQSDEGTLTTTFTARDILDSLSNAEVENTVVRNITLYDLAEEVLNNSGIENYVLSENLKLISTKGLHRKMNYRSLLQLIAIAGMCVAYADNTGTFYMKQLISAEAVIDSINVTNEASVSNKDQVINNIFEPSINLASFEKDRFKLDGSFFIPRQNMSNYEVGWWSDSICNEEGIFNIPLVLEINISNDHKTPNLEVVFDTLNNEYAKAFDLKVYDEVGNIKINESVTNDKVRFFYESSLLENSRKIEIVINKWSKGYRRARVIEVGFDIPVDSITFDNIYKEPQIELLEAVKAVEVTYYPTDLNNKSTYIAINDYIKEGTTLKLENSLINNEIDAKNVAEWILNEKNNRANFKVDWRQNPSLCLGDKVSIENGYKTYKIANITKQEYSYEGSLQGKTEAKGVI</sequence>
<evidence type="ECO:0000313" key="2">
    <source>
        <dbReference type="EMBL" id="MBU5677782.1"/>
    </source>
</evidence>
<dbReference type="RefSeq" id="WP_216418785.1">
    <property type="nucleotide sequence ID" value="NZ_JAHLQK010000006.1"/>
</dbReference>
<evidence type="ECO:0000256" key="1">
    <source>
        <dbReference type="SAM" id="Coils"/>
    </source>
</evidence>
<name>A0ABS6G5M4_9FIRM</name>
<proteinExistence type="predicted"/>
<protein>
    <submittedName>
        <fullName evidence="2">Uncharacterized protein</fullName>
    </submittedName>
</protein>
<dbReference type="Proteomes" id="UP000779508">
    <property type="component" value="Unassembled WGS sequence"/>
</dbReference>
<reference evidence="2 3" key="1">
    <citation type="submission" date="2021-06" db="EMBL/GenBank/DDBJ databases">
        <authorList>
            <person name="Sun Q."/>
            <person name="Li D."/>
        </authorList>
    </citation>
    <scope>NUCLEOTIDE SEQUENCE [LARGE SCALE GENOMIC DNA]</scope>
    <source>
        <strain evidence="2 3">MSJ-5</strain>
    </source>
</reference>
<gene>
    <name evidence="2" type="ORF">KQI88_15290</name>
</gene>
<keyword evidence="1" id="KW-0175">Coiled coil</keyword>
<comment type="caution">
    <text evidence="2">The sequence shown here is derived from an EMBL/GenBank/DDBJ whole genome shotgun (WGS) entry which is preliminary data.</text>
</comment>
<dbReference type="EMBL" id="JAHLQK010000006">
    <property type="protein sequence ID" value="MBU5677782.1"/>
    <property type="molecule type" value="Genomic_DNA"/>
</dbReference>
<accession>A0ABS6G5M4</accession>
<organism evidence="2 3">
    <name type="scientific">Alkaliphilus flagellatus</name>
    <dbReference type="NCBI Taxonomy" id="2841507"/>
    <lineage>
        <taxon>Bacteria</taxon>
        <taxon>Bacillati</taxon>
        <taxon>Bacillota</taxon>
        <taxon>Clostridia</taxon>
        <taxon>Peptostreptococcales</taxon>
        <taxon>Natronincolaceae</taxon>
        <taxon>Alkaliphilus</taxon>
    </lineage>
</organism>
<keyword evidence="3" id="KW-1185">Reference proteome</keyword>